<evidence type="ECO:0000256" key="1">
    <source>
        <dbReference type="ARBA" id="ARBA00004141"/>
    </source>
</evidence>
<dbReference type="Proteomes" id="UP001473302">
    <property type="component" value="Unassembled WGS sequence"/>
</dbReference>
<evidence type="ECO:0000259" key="9">
    <source>
        <dbReference type="Pfam" id="PF00324"/>
    </source>
</evidence>
<evidence type="ECO:0000259" key="10">
    <source>
        <dbReference type="Pfam" id="PF01217"/>
    </source>
</evidence>
<feature type="transmembrane region" description="Helical" evidence="8">
    <location>
        <begin position="397"/>
        <end position="418"/>
    </location>
</feature>
<dbReference type="InterPro" id="IPR050524">
    <property type="entry name" value="APC_YAT"/>
</dbReference>
<dbReference type="InterPro" id="IPR011012">
    <property type="entry name" value="Longin-like_dom_sf"/>
</dbReference>
<dbReference type="SUPFAM" id="SSF64356">
    <property type="entry name" value="SNARE-like"/>
    <property type="match status" value="1"/>
</dbReference>
<evidence type="ECO:0000256" key="7">
    <source>
        <dbReference type="SAM" id="MobiDB-lite"/>
    </source>
</evidence>
<evidence type="ECO:0000313" key="12">
    <source>
        <dbReference type="Proteomes" id="UP001473302"/>
    </source>
</evidence>
<feature type="domain" description="Amino acid permease/ SLC12A" evidence="9">
    <location>
        <begin position="316"/>
        <end position="761"/>
    </location>
</feature>
<name>A0ABP9YNQ5_9FUNG</name>
<feature type="transmembrane region" description="Helical" evidence="8">
    <location>
        <begin position="425"/>
        <end position="446"/>
    </location>
</feature>
<dbReference type="Pfam" id="PF01217">
    <property type="entry name" value="Clat_adaptor_s"/>
    <property type="match status" value="1"/>
</dbReference>
<keyword evidence="3 8" id="KW-0812">Transmembrane</keyword>
<dbReference type="EMBL" id="BAABUK010000003">
    <property type="protein sequence ID" value="GAA5808488.1"/>
    <property type="molecule type" value="Genomic_DNA"/>
</dbReference>
<feature type="transmembrane region" description="Helical" evidence="8">
    <location>
        <begin position="635"/>
        <end position="652"/>
    </location>
</feature>
<evidence type="ECO:0000256" key="3">
    <source>
        <dbReference type="ARBA" id="ARBA00022692"/>
    </source>
</evidence>
<dbReference type="InterPro" id="IPR004841">
    <property type="entry name" value="AA-permease/SLC12A_dom"/>
</dbReference>
<accession>A0ABP9YNQ5</accession>
<keyword evidence="5 8" id="KW-1133">Transmembrane helix</keyword>
<gene>
    <name evidence="11" type="ORF">MFLAVUS_001879</name>
</gene>
<dbReference type="Pfam" id="PF00324">
    <property type="entry name" value="AA_permease"/>
    <property type="match status" value="1"/>
</dbReference>
<dbReference type="InterPro" id="IPR004840">
    <property type="entry name" value="Amino_acid_permease_CS"/>
</dbReference>
<evidence type="ECO:0000313" key="11">
    <source>
        <dbReference type="EMBL" id="GAA5808488.1"/>
    </source>
</evidence>
<evidence type="ECO:0000256" key="6">
    <source>
        <dbReference type="ARBA" id="ARBA00023136"/>
    </source>
</evidence>
<feature type="transmembrane region" description="Helical" evidence="8">
    <location>
        <begin position="579"/>
        <end position="603"/>
    </location>
</feature>
<evidence type="ECO:0000256" key="5">
    <source>
        <dbReference type="ARBA" id="ARBA00022989"/>
    </source>
</evidence>
<keyword evidence="6 8" id="KW-0472">Membrane</keyword>
<dbReference type="PANTHER" id="PTHR43341">
    <property type="entry name" value="AMINO ACID PERMEASE"/>
    <property type="match status" value="1"/>
</dbReference>
<dbReference type="InterPro" id="IPR022775">
    <property type="entry name" value="AP_mu_sigma_su"/>
</dbReference>
<feature type="transmembrane region" description="Helical" evidence="8">
    <location>
        <begin position="736"/>
        <end position="756"/>
    </location>
</feature>
<dbReference type="Gene3D" id="1.20.1740.10">
    <property type="entry name" value="Amino acid/polyamine transporter I"/>
    <property type="match status" value="1"/>
</dbReference>
<comment type="caution">
    <text evidence="11">The sequence shown here is derived from an EMBL/GenBank/DDBJ whole genome shotgun (WGS) entry which is preliminary data.</text>
</comment>
<reference evidence="11 12" key="1">
    <citation type="submission" date="2024-04" db="EMBL/GenBank/DDBJ databases">
        <title>genome sequences of Mucor flavus KT1a and Helicostylum pulchrum KT1b strains isolated from the surface of a dry-aged beef.</title>
        <authorList>
            <person name="Toyotome T."/>
            <person name="Hosono M."/>
            <person name="Torimaru M."/>
            <person name="Fukuda K."/>
            <person name="Mikami N."/>
        </authorList>
    </citation>
    <scope>NUCLEOTIDE SEQUENCE [LARGE SCALE GENOMIC DNA]</scope>
    <source>
        <strain evidence="11 12">KT1a</strain>
    </source>
</reference>
<sequence length="827" mass="91394">MVDILVLFTSLLYKTYIYGRPIISVLPLSVRYKTPSPGSASILNISYQSCTNLTTNTAYLTLDYTPNLSKIDQSLLECKAVTSVIYLDRQEEPIISPSSFVFSVSSSGTKTFIDEESWNEAKTIEDDESNSLMSSDVLKAASSNGKKQLQAISQQDRRDSPEHKIGTKFYRTYASLYFIIGCDPEDNEFSLLELIQFSVECMDQYFEKVTELDLVYNLEKVHMIMDEIIVKGLILETNHDRVLDLVYALDHKKSLSMSKHQLELESSANENHRYDSQKIEEFEKEGAPSYKSKTDHPDDDVESLQHGTKRGLDARHIQMISLGGAIGTGLFLNSGSNIAQAGPAGALIAYSVVGFMVYCIMTCLGEMATFMPVSGSFNHYATRFVQPSLGFALGWNYWFSAVTIATELAAAATIIKYWKEVLPDAAWSTIFLVLIVAVNFLGVRIYGELEYWFALIKIIIVVIFIIIAILTTAGAVGGKTIGFEYWNNPGAFNNGVVGTISVLLSAGFSFQGTEVVGITAGEAKNPTKTVPRAIRNTFWRIIIFYILTILLLGMCIPYNNEDLENPDGGPGTASFTLVFKLAGIAAGADVINAIVLTSVLSAANSSLYSTSRTLLGLARDGNAPAFLGRVNKHGSPFWAVLVSSIANLLQTLSAEEAFVWFLSITAVSGFISWGGISGVHLRFRRAYVSQGRSVEELPYKAMAYPYSGIFATTLCILIILGQGYTAFTPQFDGIKFAMNYIGIIPFLVCYVGHRIYSRKRRVAVGKGGKFRRILTQVLAFIPLDEVDFESGRVTRFDIEKDIEEVDEALADLPKWKRIMKKVLIVVA</sequence>
<feature type="transmembrane region" description="Helical" evidence="8">
    <location>
        <begin position="703"/>
        <end position="724"/>
    </location>
</feature>
<feature type="transmembrane region" description="Helical" evidence="8">
    <location>
        <begin position="658"/>
        <end position="683"/>
    </location>
</feature>
<proteinExistence type="predicted"/>
<feature type="region of interest" description="Disordered" evidence="7">
    <location>
        <begin position="284"/>
        <end position="307"/>
    </location>
</feature>
<organism evidence="11 12">
    <name type="scientific">Mucor flavus</name>
    <dbReference type="NCBI Taxonomy" id="439312"/>
    <lineage>
        <taxon>Eukaryota</taxon>
        <taxon>Fungi</taxon>
        <taxon>Fungi incertae sedis</taxon>
        <taxon>Mucoromycota</taxon>
        <taxon>Mucoromycotina</taxon>
        <taxon>Mucoromycetes</taxon>
        <taxon>Mucorales</taxon>
        <taxon>Mucorineae</taxon>
        <taxon>Mucoraceae</taxon>
        <taxon>Mucor</taxon>
    </lineage>
</organism>
<comment type="subcellular location">
    <subcellularLocation>
        <location evidence="1">Membrane</location>
        <topology evidence="1">Multi-pass membrane protein</topology>
    </subcellularLocation>
</comment>
<feature type="domain" description="AP complex mu/sigma subunit" evidence="10">
    <location>
        <begin position="168"/>
        <end position="251"/>
    </location>
</feature>
<dbReference type="PANTHER" id="PTHR43341:SF1">
    <property type="entry name" value="GENERAL AMINO-ACID PERMEASE GAP1"/>
    <property type="match status" value="1"/>
</dbReference>
<feature type="transmembrane region" description="Helical" evidence="8">
    <location>
        <begin position="347"/>
        <end position="370"/>
    </location>
</feature>
<dbReference type="Gene3D" id="3.30.450.60">
    <property type="match status" value="1"/>
</dbReference>
<keyword evidence="4" id="KW-0029">Amino-acid transport</keyword>
<evidence type="ECO:0000256" key="2">
    <source>
        <dbReference type="ARBA" id="ARBA00022448"/>
    </source>
</evidence>
<keyword evidence="12" id="KW-1185">Reference proteome</keyword>
<evidence type="ECO:0000256" key="8">
    <source>
        <dbReference type="SAM" id="Phobius"/>
    </source>
</evidence>
<protein>
    <recommendedName>
        <fullName evidence="13">Amino acid permease/ SLC12A domain-containing protein</fullName>
    </recommendedName>
</protein>
<feature type="compositionally biased region" description="Basic and acidic residues" evidence="7">
    <location>
        <begin position="284"/>
        <end position="296"/>
    </location>
</feature>
<feature type="transmembrane region" description="Helical" evidence="8">
    <location>
        <begin position="538"/>
        <end position="559"/>
    </location>
</feature>
<evidence type="ECO:0000256" key="4">
    <source>
        <dbReference type="ARBA" id="ARBA00022970"/>
    </source>
</evidence>
<keyword evidence="2" id="KW-0813">Transport</keyword>
<evidence type="ECO:0008006" key="13">
    <source>
        <dbReference type="Google" id="ProtNLM"/>
    </source>
</evidence>
<dbReference type="PROSITE" id="PS00218">
    <property type="entry name" value="AMINO_ACID_PERMEASE_1"/>
    <property type="match status" value="1"/>
</dbReference>
<feature type="transmembrane region" description="Helical" evidence="8">
    <location>
        <begin position="452"/>
        <end position="476"/>
    </location>
</feature>